<dbReference type="SUPFAM" id="SSF53187">
    <property type="entry name" value="Zn-dependent exopeptidases"/>
    <property type="match status" value="1"/>
</dbReference>
<evidence type="ECO:0000256" key="1">
    <source>
        <dbReference type="ARBA" id="ARBA00001947"/>
    </source>
</evidence>
<dbReference type="EMBL" id="DWWL01000027">
    <property type="protein sequence ID" value="HJC47312.1"/>
    <property type="molecule type" value="Genomic_DNA"/>
</dbReference>
<name>A0A9D2PAR5_9FIRM</name>
<comment type="cofactor">
    <cofactor evidence="1">
        <name>Zn(2+)</name>
        <dbReference type="ChEBI" id="CHEBI:29105"/>
    </cofactor>
</comment>
<keyword evidence="2" id="KW-0862">Zinc</keyword>
<evidence type="ECO:0000313" key="4">
    <source>
        <dbReference type="EMBL" id="HJC47312.1"/>
    </source>
</evidence>
<dbReference type="PANTHER" id="PTHR42994:SF2">
    <property type="entry name" value="PEPTIDASE"/>
    <property type="match status" value="1"/>
</dbReference>
<reference evidence="4" key="2">
    <citation type="submission" date="2021-04" db="EMBL/GenBank/DDBJ databases">
        <authorList>
            <person name="Gilroy R."/>
        </authorList>
    </citation>
    <scope>NUCLEOTIDE SEQUENCE</scope>
    <source>
        <strain evidence="4">CHK183-5548</strain>
    </source>
</reference>
<dbReference type="Pfam" id="PF07687">
    <property type="entry name" value="M20_dimer"/>
    <property type="match status" value="1"/>
</dbReference>
<dbReference type="InterPro" id="IPR036264">
    <property type="entry name" value="Bact_exopeptidase_dim_dom"/>
</dbReference>
<evidence type="ECO:0000259" key="3">
    <source>
        <dbReference type="Pfam" id="PF07687"/>
    </source>
</evidence>
<dbReference type="AlphaFoldDB" id="A0A9D2PAR5"/>
<organism evidence="4 5">
    <name type="scientific">Candidatus Lachnoclostridium pullistercoris</name>
    <dbReference type="NCBI Taxonomy" id="2838632"/>
    <lineage>
        <taxon>Bacteria</taxon>
        <taxon>Bacillati</taxon>
        <taxon>Bacillota</taxon>
        <taxon>Clostridia</taxon>
        <taxon>Lachnospirales</taxon>
        <taxon>Lachnospiraceae</taxon>
    </lineage>
</organism>
<dbReference type="SUPFAM" id="SSF55031">
    <property type="entry name" value="Bacterial exopeptidase dimerisation domain"/>
    <property type="match status" value="1"/>
</dbReference>
<comment type="caution">
    <text evidence="4">The sequence shown here is derived from an EMBL/GenBank/DDBJ whole genome shotgun (WGS) entry which is preliminary data.</text>
</comment>
<accession>A0A9D2PAR5</accession>
<reference evidence="4" key="1">
    <citation type="journal article" date="2021" name="PeerJ">
        <title>Extensive microbial diversity within the chicken gut microbiome revealed by metagenomics and culture.</title>
        <authorList>
            <person name="Gilroy R."/>
            <person name="Ravi A."/>
            <person name="Getino M."/>
            <person name="Pursley I."/>
            <person name="Horton D.L."/>
            <person name="Alikhan N.F."/>
            <person name="Baker D."/>
            <person name="Gharbi K."/>
            <person name="Hall N."/>
            <person name="Watson M."/>
            <person name="Adriaenssens E.M."/>
            <person name="Foster-Nyarko E."/>
            <person name="Jarju S."/>
            <person name="Secka A."/>
            <person name="Antonio M."/>
            <person name="Oren A."/>
            <person name="Chaudhuri R.R."/>
            <person name="La Ragione R."/>
            <person name="Hildebrand F."/>
            <person name="Pallen M.J."/>
        </authorList>
    </citation>
    <scope>NUCLEOTIDE SEQUENCE</scope>
    <source>
        <strain evidence="4">CHK183-5548</strain>
    </source>
</reference>
<dbReference type="Pfam" id="PF01546">
    <property type="entry name" value="Peptidase_M20"/>
    <property type="match status" value="1"/>
</dbReference>
<protein>
    <submittedName>
        <fullName evidence="4">M20/M25/M40 family metallo-hydrolase</fullName>
    </submittedName>
</protein>
<dbReference type="Gene3D" id="3.40.630.10">
    <property type="entry name" value="Zn peptidases"/>
    <property type="match status" value="1"/>
</dbReference>
<dbReference type="InterPro" id="IPR002933">
    <property type="entry name" value="Peptidase_M20"/>
</dbReference>
<dbReference type="Gene3D" id="3.30.70.360">
    <property type="match status" value="1"/>
</dbReference>
<gene>
    <name evidence="4" type="ORF">IAA04_04600</name>
</gene>
<evidence type="ECO:0000256" key="2">
    <source>
        <dbReference type="ARBA" id="ARBA00022833"/>
    </source>
</evidence>
<dbReference type="GO" id="GO:0016787">
    <property type="term" value="F:hydrolase activity"/>
    <property type="evidence" value="ECO:0007669"/>
    <property type="project" value="InterPro"/>
</dbReference>
<feature type="domain" description="Peptidase M20 dimerisation" evidence="3">
    <location>
        <begin position="177"/>
        <end position="272"/>
    </location>
</feature>
<dbReference type="Proteomes" id="UP000823883">
    <property type="component" value="Unassembled WGS sequence"/>
</dbReference>
<proteinExistence type="predicted"/>
<evidence type="ECO:0000313" key="5">
    <source>
        <dbReference type="Proteomes" id="UP000823883"/>
    </source>
</evidence>
<sequence length="380" mass="41221">MSWQKSALERLFKYVQIESETGNEKAVGEAVKADLKAMGLLPQEDHAGCLCGSTGNNIYCHIDGEPGAEPLMLEAHLDTVSPGAGIEPYVDGEWVKSRGNTILGADDKAGVAVILEAVSRILGQGLKHRPLDLVFSICEEAGRSGARHIDPKRIRARKAVVLDGGENIGRIIAQAPGMNTITAEIRGQAAHAWVEPEKGVSAIAAAARAVAEMELFRIDPETTANVGSFEAFGQTSVICDRAKLTFEVRSRSREKLAEHTGRILSCLQRAADEAGAELVYKLHNDCPAFCLPQDRGTAKMVEDMCIRHGLAHCFTKEGGASNANIYNEMGIETVSVGIGMERVHTPQERLKLEWFYECIQGIVWLATEELEDIDSGCLPK</sequence>
<dbReference type="InterPro" id="IPR011650">
    <property type="entry name" value="Peptidase_M20_dimer"/>
</dbReference>
<dbReference type="PANTHER" id="PTHR42994">
    <property type="entry name" value="PEPTIDASE T"/>
    <property type="match status" value="1"/>
</dbReference>